<keyword evidence="3" id="KW-1185">Reference proteome</keyword>
<dbReference type="InterPro" id="IPR018060">
    <property type="entry name" value="HTH_AraC"/>
</dbReference>
<dbReference type="Pfam" id="PF12833">
    <property type="entry name" value="HTH_18"/>
    <property type="match status" value="1"/>
</dbReference>
<proteinExistence type="predicted"/>
<evidence type="ECO:0000313" key="3">
    <source>
        <dbReference type="Proteomes" id="UP000838672"/>
    </source>
</evidence>
<evidence type="ECO:0000259" key="1">
    <source>
        <dbReference type="PROSITE" id="PS01124"/>
    </source>
</evidence>
<dbReference type="RefSeq" id="WP_237466753.1">
    <property type="nucleotide sequence ID" value="NZ_CAKLDI010000001.1"/>
</dbReference>
<dbReference type="PROSITE" id="PS01124">
    <property type="entry name" value="HTH_ARAC_FAMILY_2"/>
    <property type="match status" value="1"/>
</dbReference>
<name>A0ABM8ZVR2_9VIBR</name>
<protein>
    <recommendedName>
        <fullName evidence="1">HTH araC/xylS-type domain-containing protein</fullName>
    </recommendedName>
</protein>
<accession>A0ABM8ZVR2</accession>
<dbReference type="EMBL" id="CAKLDI010000001">
    <property type="protein sequence ID" value="CAH0534298.1"/>
    <property type="molecule type" value="Genomic_DNA"/>
</dbReference>
<comment type="caution">
    <text evidence="2">The sequence shown here is derived from an EMBL/GenBank/DDBJ whole genome shotgun (WGS) entry which is preliminary data.</text>
</comment>
<organism evidence="2 3">
    <name type="scientific">Vibrio stylophorae</name>
    <dbReference type="NCBI Taxonomy" id="659351"/>
    <lineage>
        <taxon>Bacteria</taxon>
        <taxon>Pseudomonadati</taxon>
        <taxon>Pseudomonadota</taxon>
        <taxon>Gammaproteobacteria</taxon>
        <taxon>Vibrionales</taxon>
        <taxon>Vibrionaceae</taxon>
        <taxon>Vibrio</taxon>
    </lineage>
</organism>
<reference evidence="2" key="1">
    <citation type="submission" date="2021-11" db="EMBL/GenBank/DDBJ databases">
        <authorList>
            <person name="Rodrigo-Torres L."/>
            <person name="Arahal R. D."/>
            <person name="Lucena T."/>
        </authorList>
    </citation>
    <scope>NUCLEOTIDE SEQUENCE</scope>
    <source>
        <strain evidence="2">CECT 7929</strain>
    </source>
</reference>
<evidence type="ECO:0000313" key="2">
    <source>
        <dbReference type="EMBL" id="CAH0534298.1"/>
    </source>
</evidence>
<dbReference type="Proteomes" id="UP000838672">
    <property type="component" value="Unassembled WGS sequence"/>
</dbReference>
<feature type="domain" description="HTH araC/xylS-type" evidence="1">
    <location>
        <begin position="160"/>
        <end position="258"/>
    </location>
</feature>
<gene>
    <name evidence="2" type="ORF">VST7929_02214</name>
</gene>
<dbReference type="Gene3D" id="1.10.10.60">
    <property type="entry name" value="Homeodomain-like"/>
    <property type="match status" value="1"/>
</dbReference>
<dbReference type="SMART" id="SM00342">
    <property type="entry name" value="HTH_ARAC"/>
    <property type="match status" value="1"/>
</dbReference>
<sequence>MIRPNAYQPPICLEHQFQWQPMCTELQPYLTGCWQLELKQGTFEYLALPDACQYLVFVEYPGGHSCELCLPKQFPYQRTISGPIRIFCIGFAMGMRQLFFPNRLSQYHAIQDSAALHQENMQPVLAFFRENPQFEARQKCMEQWLKQQISLKIALSSTLKRAIQASAQLLNHPKTELTESWAQTLGVSLRQLRRDFDTHIGLSPKQFSDYARFQWSMQKLLQHGESWLYRNHPYYDESHLIRHFQKFTGTTPKQILAKHAVTKIES</sequence>